<keyword evidence="5" id="KW-0133">Cell shape</keyword>
<dbReference type="Gene3D" id="1.10.10.1230">
    <property type="entry name" value="Penicillin-binding protein, N-terminal non-catalytic domain, head sub-domain"/>
    <property type="match status" value="1"/>
</dbReference>
<dbReference type="InterPro" id="IPR050515">
    <property type="entry name" value="Beta-lactam/transpept"/>
</dbReference>
<evidence type="ECO:0000259" key="11">
    <source>
        <dbReference type="Pfam" id="PF00905"/>
    </source>
</evidence>
<evidence type="ECO:0000256" key="2">
    <source>
        <dbReference type="ARBA" id="ARBA00007171"/>
    </source>
</evidence>
<dbReference type="GO" id="GO:0008658">
    <property type="term" value="F:penicillin binding"/>
    <property type="evidence" value="ECO:0007669"/>
    <property type="project" value="InterPro"/>
</dbReference>
<evidence type="ECO:0000256" key="3">
    <source>
        <dbReference type="ARBA" id="ARBA00022475"/>
    </source>
</evidence>
<keyword evidence="4" id="KW-0812">Transmembrane</keyword>
<evidence type="ECO:0000256" key="5">
    <source>
        <dbReference type="ARBA" id="ARBA00022960"/>
    </source>
</evidence>
<keyword evidence="9" id="KW-0961">Cell wall biogenesis/degradation</keyword>
<dbReference type="Pfam" id="PF00905">
    <property type="entry name" value="Transpeptidase"/>
    <property type="match status" value="1"/>
</dbReference>
<keyword evidence="14" id="KW-1185">Reference proteome</keyword>
<reference evidence="13 14" key="1">
    <citation type="submission" date="2015-11" db="EMBL/GenBank/DDBJ databases">
        <title>Draft genome sequences of new species of the genus Lactobacillus isolated from orchardgrass silage.</title>
        <authorList>
            <person name="Tohno M."/>
            <person name="Tanizawa Y."/>
            <person name="Arita M."/>
        </authorList>
    </citation>
    <scope>NUCLEOTIDE SEQUENCE [LARGE SCALE GENOMIC DNA]</scope>
    <source>
        <strain evidence="13 14">IWT126</strain>
    </source>
</reference>
<dbReference type="GO" id="GO:0071972">
    <property type="term" value="F:peptidoglycan L,D-transpeptidase activity"/>
    <property type="evidence" value="ECO:0007669"/>
    <property type="project" value="TreeGrafter"/>
</dbReference>
<sequence>MKNFFSRVTQHRTSRNKTSTTAQIPFRMNFLFIIVGLLFAALIAQLAYLQILHGTQLKAEVSRTDSTVETNNVQRGMIFDSTGRVLVGNKTHQAISYTKGVNVMAPDMYRTANRLGKYLKVPTDSLTRRNRADYFLASSSREKQVDSNIPGIKNAAQSDVNNKELQYLYAHPAAFKLSKQQKNDAMIYARMSGAYSLSTTYIKETGVTGKELAEVGEHLGELPGVKVGTSWTRDYPYGSSLKSILGTVSSEKIGLPDNKVNQYLAQGYSRNDSVGQSYLEQQYEPVLRGSKSQTDVEVSGTKIMKEVKRYGGQKGDNLQLTINAGFQKKLQSLVRQAEGGAGGVSTGTYAVVMNPNNGNIIGMAGVDRNPSTQKITNNALGAINNSITMGSVVKGAMVSGALMDGVITPENSTLTDMPITVGGTKKASWFNKNGGANMAVNASTALEVSSNSYMMQLAMKEAGFHYHEGAALNMNPNIFNKLRGYFNQFGLGVKTGIDLPGETTGLAGSSSRAHLGNALDEAYGNYDAYTTIQVAQYMSTIANGGYRIQPHILSSIRGTSKNGGLGAVKDSVTPTVLNHIDMTSAQRKMVTEGLYDVVHGTNTWKTGGELDTIKPEISAKTGTAQTFYKGTETVTLSLASYAPSTHPQVVVALAMPNLDYNAEDNNMKLAKSIYQAYWDTVQSTSTLKSGTSSSNSSNVQQTAQPQQ</sequence>
<organism evidence="13 14">
    <name type="scientific">Secundilactobacillus silagei JCM 19001</name>
    <dbReference type="NCBI Taxonomy" id="1302250"/>
    <lineage>
        <taxon>Bacteria</taxon>
        <taxon>Bacillati</taxon>
        <taxon>Bacillota</taxon>
        <taxon>Bacilli</taxon>
        <taxon>Lactobacillales</taxon>
        <taxon>Lactobacillaceae</taxon>
        <taxon>Secundilactobacillus</taxon>
    </lineage>
</organism>
<dbReference type="PANTHER" id="PTHR30627">
    <property type="entry name" value="PEPTIDOGLYCAN D,D-TRANSPEPTIDASE"/>
    <property type="match status" value="1"/>
</dbReference>
<keyword evidence="7" id="KW-1133">Transmembrane helix</keyword>
<dbReference type="Gene3D" id="3.40.710.10">
    <property type="entry name" value="DD-peptidase/beta-lactamase superfamily"/>
    <property type="match status" value="1"/>
</dbReference>
<comment type="subcellular location">
    <subcellularLocation>
        <location evidence="1">Cell membrane</location>
        <topology evidence="1">Single-pass membrane protein</topology>
    </subcellularLocation>
</comment>
<accession>A0A1Z5IHL9</accession>
<comment type="similarity">
    <text evidence="2">Belongs to the transpeptidase family.</text>
</comment>
<evidence type="ECO:0000256" key="6">
    <source>
        <dbReference type="ARBA" id="ARBA00022984"/>
    </source>
</evidence>
<dbReference type="GO" id="GO:0071555">
    <property type="term" value="P:cell wall organization"/>
    <property type="evidence" value="ECO:0007669"/>
    <property type="project" value="UniProtKB-KW"/>
</dbReference>
<dbReference type="InterPro" id="IPR005311">
    <property type="entry name" value="PBP_dimer"/>
</dbReference>
<keyword evidence="6" id="KW-0573">Peptidoglycan synthesis</keyword>
<dbReference type="InterPro" id="IPR001460">
    <property type="entry name" value="PCN-bd_Tpept"/>
</dbReference>
<dbReference type="InterPro" id="IPR036138">
    <property type="entry name" value="PBP_dimer_sf"/>
</dbReference>
<evidence type="ECO:0000256" key="8">
    <source>
        <dbReference type="ARBA" id="ARBA00023136"/>
    </source>
</evidence>
<dbReference type="InterPro" id="IPR012338">
    <property type="entry name" value="Beta-lactam/transpept-like"/>
</dbReference>
<protein>
    <submittedName>
        <fullName evidence="13">Penicillin-binding protein 2B</fullName>
    </submittedName>
</protein>
<dbReference type="GO" id="GO:0005886">
    <property type="term" value="C:plasma membrane"/>
    <property type="evidence" value="ECO:0007669"/>
    <property type="project" value="UniProtKB-SubCell"/>
</dbReference>
<evidence type="ECO:0000259" key="12">
    <source>
        <dbReference type="Pfam" id="PF03717"/>
    </source>
</evidence>
<dbReference type="SUPFAM" id="SSF56519">
    <property type="entry name" value="Penicillin binding protein dimerisation domain"/>
    <property type="match status" value="1"/>
</dbReference>
<feature type="region of interest" description="Disordered" evidence="10">
    <location>
        <begin position="685"/>
        <end position="707"/>
    </location>
</feature>
<dbReference type="AlphaFoldDB" id="A0A1Z5IHL9"/>
<dbReference type="Pfam" id="PF03717">
    <property type="entry name" value="PBP_dimer"/>
    <property type="match status" value="1"/>
</dbReference>
<dbReference type="GO" id="GO:0009252">
    <property type="term" value="P:peptidoglycan biosynthetic process"/>
    <property type="evidence" value="ECO:0007669"/>
    <property type="project" value="UniProtKB-KW"/>
</dbReference>
<evidence type="ECO:0000313" key="13">
    <source>
        <dbReference type="EMBL" id="GAX01196.1"/>
    </source>
</evidence>
<evidence type="ECO:0000256" key="9">
    <source>
        <dbReference type="ARBA" id="ARBA00023316"/>
    </source>
</evidence>
<evidence type="ECO:0000256" key="7">
    <source>
        <dbReference type="ARBA" id="ARBA00022989"/>
    </source>
</evidence>
<dbReference type="Gene3D" id="3.90.1310.10">
    <property type="entry name" value="Penicillin-binding protein 2a (Domain 2)"/>
    <property type="match status" value="1"/>
</dbReference>
<feature type="domain" description="Penicillin-binding protein transpeptidase" evidence="11">
    <location>
        <begin position="349"/>
        <end position="673"/>
    </location>
</feature>
<dbReference type="Proteomes" id="UP000198402">
    <property type="component" value="Unassembled WGS sequence"/>
</dbReference>
<comment type="caution">
    <text evidence="13">The sequence shown here is derived from an EMBL/GenBank/DDBJ whole genome shotgun (WGS) entry which is preliminary data.</text>
</comment>
<dbReference type="GO" id="GO:0008360">
    <property type="term" value="P:regulation of cell shape"/>
    <property type="evidence" value="ECO:0007669"/>
    <property type="project" value="UniProtKB-KW"/>
</dbReference>
<name>A0A1Z5IHL9_9LACO</name>
<dbReference type="EMBL" id="BCMG01000005">
    <property type="protein sequence ID" value="GAX01196.1"/>
    <property type="molecule type" value="Genomic_DNA"/>
</dbReference>
<proteinExistence type="inferred from homology"/>
<feature type="domain" description="Penicillin-binding protein dimerisation" evidence="12">
    <location>
        <begin position="72"/>
        <end position="299"/>
    </location>
</feature>
<dbReference type="STRING" id="1302250.GCA_001313225_01767"/>
<evidence type="ECO:0000313" key="14">
    <source>
        <dbReference type="Proteomes" id="UP000198402"/>
    </source>
</evidence>
<evidence type="ECO:0000256" key="10">
    <source>
        <dbReference type="SAM" id="MobiDB-lite"/>
    </source>
</evidence>
<gene>
    <name evidence="13" type="primary">ftsI_1</name>
    <name evidence="13" type="ORF">IWT126_01222</name>
</gene>
<dbReference type="PANTHER" id="PTHR30627:SF2">
    <property type="entry name" value="PEPTIDOGLYCAN D,D-TRANSPEPTIDASE MRDA"/>
    <property type="match status" value="1"/>
</dbReference>
<evidence type="ECO:0000256" key="4">
    <source>
        <dbReference type="ARBA" id="ARBA00022692"/>
    </source>
</evidence>
<dbReference type="SUPFAM" id="SSF56601">
    <property type="entry name" value="beta-lactamase/transpeptidase-like"/>
    <property type="match status" value="1"/>
</dbReference>
<keyword evidence="8" id="KW-0472">Membrane</keyword>
<keyword evidence="3" id="KW-1003">Cell membrane</keyword>
<evidence type="ECO:0000256" key="1">
    <source>
        <dbReference type="ARBA" id="ARBA00004162"/>
    </source>
</evidence>